<evidence type="ECO:0000313" key="3">
    <source>
        <dbReference type="Proteomes" id="UP000002593"/>
    </source>
</evidence>
<dbReference type="InterPro" id="IPR036086">
    <property type="entry name" value="ParB/Sulfiredoxin_sf"/>
</dbReference>
<dbReference type="Gene3D" id="3.90.1530.10">
    <property type="entry name" value="Conserved hypothetical protein from pyrococcus furiosus pfu- 392566-001, ParB domain"/>
    <property type="match status" value="1"/>
</dbReference>
<proteinExistence type="predicted"/>
<protein>
    <submittedName>
        <fullName evidence="2">Transcriptional regulator</fullName>
    </submittedName>
</protein>
<dbReference type="KEGG" id="hbu:Hbut_1584"/>
<keyword evidence="3" id="KW-1185">Reference proteome</keyword>
<dbReference type="SMR" id="A2BN43"/>
<gene>
    <name evidence="2" type="ordered locus">Hbut_1584</name>
</gene>
<organism evidence="2 3">
    <name type="scientific">Hyperthermus butylicus (strain DSM 5456 / JCM 9403 / PLM1-5)</name>
    <dbReference type="NCBI Taxonomy" id="415426"/>
    <lineage>
        <taxon>Archaea</taxon>
        <taxon>Thermoproteota</taxon>
        <taxon>Thermoprotei</taxon>
        <taxon>Desulfurococcales</taxon>
        <taxon>Pyrodictiaceae</taxon>
        <taxon>Hyperthermus</taxon>
    </lineage>
</organism>
<dbReference type="eggNOG" id="arCOG01875">
    <property type="taxonomic scope" value="Archaea"/>
</dbReference>
<dbReference type="HOGENOM" id="CLU_134838_0_0_2"/>
<dbReference type="InterPro" id="IPR003115">
    <property type="entry name" value="ParB_N"/>
</dbReference>
<dbReference type="Proteomes" id="UP000002593">
    <property type="component" value="Chromosome"/>
</dbReference>
<evidence type="ECO:0000313" key="2">
    <source>
        <dbReference type="EMBL" id="ABM81404.1"/>
    </source>
</evidence>
<dbReference type="OrthoDB" id="18524at2157"/>
<feature type="domain" description="ParB-like N-terminal" evidence="1">
    <location>
        <begin position="18"/>
        <end position="103"/>
    </location>
</feature>
<dbReference type="RefSeq" id="WP_011822722.1">
    <property type="nucleotide sequence ID" value="NC_008818.1"/>
</dbReference>
<evidence type="ECO:0000259" key="1">
    <source>
        <dbReference type="SMART" id="SM00470"/>
    </source>
</evidence>
<dbReference type="AlphaFoldDB" id="A2BN43"/>
<dbReference type="GeneID" id="4781863"/>
<dbReference type="SMART" id="SM00470">
    <property type="entry name" value="ParB"/>
    <property type="match status" value="1"/>
</dbReference>
<reference evidence="2 3" key="1">
    <citation type="journal article" date="2007" name="Archaea">
        <title>The genome of Hyperthermus butylicus: a sulfur-reducing, peptide fermenting, neutrophilic Crenarchaeote growing up to 108 degrees C.</title>
        <authorList>
            <person name="Brugger K."/>
            <person name="Chen L."/>
            <person name="Stark M."/>
            <person name="Zibat A."/>
            <person name="Redder P."/>
            <person name="Ruepp A."/>
            <person name="Awayez M."/>
            <person name="She Q."/>
            <person name="Garrett R.A."/>
            <person name="Klenk H.P."/>
        </authorList>
    </citation>
    <scope>NUCLEOTIDE SEQUENCE [LARGE SCALE GENOMIC DNA]</scope>
    <source>
        <strain evidence="3">DSM 5456 / JCM 9403 / PLM1-5</strain>
    </source>
</reference>
<dbReference type="EnsemblBacteria" id="ABM81404">
    <property type="protein sequence ID" value="ABM81404"/>
    <property type="gene ID" value="Hbut_1584"/>
</dbReference>
<sequence>MTHSGLTGRQRLEYYELKLVEISRLKPHEKVVESHVERLIDEIRSSGVLMRPILVERKHYIILDGHHRVEALKRLGAKLVPAILLDYGSPCVTVTSWRPCITVTKDDVIRAALTRKLFPPKTSRHRVCFEIPRLNIPLYKLM</sequence>
<dbReference type="Pfam" id="PF02195">
    <property type="entry name" value="ParB_N"/>
    <property type="match status" value="1"/>
</dbReference>
<dbReference type="CDD" id="cd16400">
    <property type="entry name" value="ParB_Srx_like_nuclease"/>
    <property type="match status" value="1"/>
</dbReference>
<name>A2BN43_HYPBU</name>
<dbReference type="EMBL" id="CP000493">
    <property type="protein sequence ID" value="ABM81404.1"/>
    <property type="molecule type" value="Genomic_DNA"/>
</dbReference>
<dbReference type="SUPFAM" id="SSF110849">
    <property type="entry name" value="ParB/Sulfiredoxin"/>
    <property type="match status" value="1"/>
</dbReference>
<accession>A2BN43</accession>
<dbReference type="STRING" id="415426.Hbut_1584"/>